<dbReference type="SMART" id="SM00855">
    <property type="entry name" value="PGAM"/>
    <property type="match status" value="1"/>
</dbReference>
<sequence>MENNVLTLYLTRHGETEWNVEKRMQGWLDSPLTEKGREDARRLGKRLEAVDLTAIYTSTSGRALETAKIVRGERSIPIYEDERLREIFLGDWEGKTHEQIEHLDAASFDHFWNAPHLYAPERGERFIDVQMRAFSAVVDIVNRHGSGHVLIVTHGVVLKTLVARLKQTPLTALWRPPFMHGTSLTTVFVQDGRWELLSEADVSHIEEIKHV</sequence>
<dbReference type="GO" id="GO:0004331">
    <property type="term" value="F:fructose-2,6-bisphosphate 2-phosphatase activity"/>
    <property type="evidence" value="ECO:0007669"/>
    <property type="project" value="TreeGrafter"/>
</dbReference>
<gene>
    <name evidence="4" type="ORF">GFC30_1791</name>
</gene>
<dbReference type="InterPro" id="IPR013078">
    <property type="entry name" value="His_Pase_superF_clade-1"/>
</dbReference>
<dbReference type="Proteomes" id="UP000076865">
    <property type="component" value="Chromosome"/>
</dbReference>
<evidence type="ECO:0000313" key="5">
    <source>
        <dbReference type="Proteomes" id="UP000076865"/>
    </source>
</evidence>
<name>A0A160F0W7_9BACL</name>
<dbReference type="PANTHER" id="PTHR46517">
    <property type="entry name" value="FRUCTOSE-2,6-BISPHOSPHATASE TIGAR"/>
    <property type="match status" value="1"/>
</dbReference>
<dbReference type="SUPFAM" id="SSF53254">
    <property type="entry name" value="Phosphoglycerate mutase-like"/>
    <property type="match status" value="1"/>
</dbReference>
<proteinExistence type="predicted"/>
<dbReference type="InterPro" id="IPR051695">
    <property type="entry name" value="Phosphoglycerate_Mutase"/>
</dbReference>
<feature type="binding site" evidence="3">
    <location>
        <position position="62"/>
    </location>
    <ligand>
        <name>substrate</name>
    </ligand>
</feature>
<keyword evidence="1" id="KW-0378">Hydrolase</keyword>
<feature type="active site" description="Proton donor/acceptor" evidence="2">
    <location>
        <position position="86"/>
    </location>
</feature>
<keyword evidence="5" id="KW-1185">Reference proteome</keyword>
<dbReference type="CDD" id="cd07067">
    <property type="entry name" value="HP_PGM_like"/>
    <property type="match status" value="1"/>
</dbReference>
<dbReference type="PATRIC" id="fig|294699.3.peg.1831"/>
<dbReference type="Pfam" id="PF00300">
    <property type="entry name" value="His_Phos_1"/>
    <property type="match status" value="1"/>
</dbReference>
<evidence type="ECO:0000256" key="1">
    <source>
        <dbReference type="ARBA" id="ARBA00022801"/>
    </source>
</evidence>
<dbReference type="EMBL" id="CP015438">
    <property type="protein sequence ID" value="ANB59727.1"/>
    <property type="molecule type" value="Genomic_DNA"/>
</dbReference>
<dbReference type="GO" id="GO:0045820">
    <property type="term" value="P:negative regulation of glycolytic process"/>
    <property type="evidence" value="ECO:0007669"/>
    <property type="project" value="TreeGrafter"/>
</dbReference>
<dbReference type="PANTHER" id="PTHR46517:SF1">
    <property type="entry name" value="FRUCTOSE-2,6-BISPHOSPHATASE TIGAR"/>
    <property type="match status" value="1"/>
</dbReference>
<evidence type="ECO:0000313" key="4">
    <source>
        <dbReference type="EMBL" id="ANB59727.1"/>
    </source>
</evidence>
<dbReference type="AlphaFoldDB" id="A0A160F0W7"/>
<organism evidence="4 5">
    <name type="scientific">Anoxybacteroides amylolyticum</name>
    <dbReference type="NCBI Taxonomy" id="294699"/>
    <lineage>
        <taxon>Bacteria</taxon>
        <taxon>Bacillati</taxon>
        <taxon>Bacillota</taxon>
        <taxon>Bacilli</taxon>
        <taxon>Bacillales</taxon>
        <taxon>Anoxybacillaceae</taxon>
        <taxon>Anoxybacteroides</taxon>
    </lineage>
</organism>
<protein>
    <submittedName>
        <fullName evidence="4">Histidine phosphatase super family protein</fullName>
    </submittedName>
</protein>
<evidence type="ECO:0000256" key="3">
    <source>
        <dbReference type="PIRSR" id="PIRSR613078-2"/>
    </source>
</evidence>
<feature type="active site" description="Tele-phosphohistidine intermediate" evidence="2">
    <location>
        <position position="13"/>
    </location>
</feature>
<feature type="binding site" evidence="3">
    <location>
        <begin position="12"/>
        <end position="19"/>
    </location>
    <ligand>
        <name>substrate</name>
    </ligand>
</feature>
<evidence type="ECO:0000256" key="2">
    <source>
        <dbReference type="PIRSR" id="PIRSR613078-1"/>
    </source>
</evidence>
<dbReference type="KEGG" id="aamy:GFC30_1791"/>
<dbReference type="GO" id="GO:0005829">
    <property type="term" value="C:cytosol"/>
    <property type="evidence" value="ECO:0007669"/>
    <property type="project" value="TreeGrafter"/>
</dbReference>
<dbReference type="GO" id="GO:0043456">
    <property type="term" value="P:regulation of pentose-phosphate shunt"/>
    <property type="evidence" value="ECO:0007669"/>
    <property type="project" value="TreeGrafter"/>
</dbReference>
<dbReference type="Gene3D" id="3.40.50.1240">
    <property type="entry name" value="Phosphoglycerate mutase-like"/>
    <property type="match status" value="1"/>
</dbReference>
<dbReference type="InterPro" id="IPR029033">
    <property type="entry name" value="His_PPase_superfam"/>
</dbReference>
<dbReference type="InterPro" id="IPR001345">
    <property type="entry name" value="PG/BPGM_mutase_AS"/>
</dbReference>
<dbReference type="PROSITE" id="PS00175">
    <property type="entry name" value="PG_MUTASE"/>
    <property type="match status" value="1"/>
</dbReference>
<accession>A0A160F0W7</accession>
<reference evidence="4 5" key="1">
    <citation type="journal article" date="2006" name="Syst. Appl. Microbiol.">
        <title>Anoxybacillus amylolyticus sp. nov., a thermophilic amylase producing bacterium isolated from Mount Rittmann (Antarctica).</title>
        <authorList>
            <person name="Poli A."/>
            <person name="Esposito E."/>
            <person name="Lama L."/>
            <person name="Orlando P."/>
            <person name="Nicolaus G."/>
            <person name="de Appolonia F."/>
            <person name="Gambacorta A."/>
            <person name="Nicolaus B."/>
        </authorList>
    </citation>
    <scope>NUCLEOTIDE SEQUENCE [LARGE SCALE GENOMIC DNA]</scope>
    <source>
        <strain evidence="4 5">DSM 15939</strain>
    </source>
</reference>